<evidence type="ECO:0000256" key="1">
    <source>
        <dbReference type="SAM" id="MobiDB-lite"/>
    </source>
</evidence>
<reference evidence="2" key="1">
    <citation type="journal article" date="2023" name="Mol. Phylogenet. Evol.">
        <title>Genome-scale phylogeny and comparative genomics of the fungal order Sordariales.</title>
        <authorList>
            <person name="Hensen N."/>
            <person name="Bonometti L."/>
            <person name="Westerberg I."/>
            <person name="Brannstrom I.O."/>
            <person name="Guillou S."/>
            <person name="Cros-Aarteil S."/>
            <person name="Calhoun S."/>
            <person name="Haridas S."/>
            <person name="Kuo A."/>
            <person name="Mondo S."/>
            <person name="Pangilinan J."/>
            <person name="Riley R."/>
            <person name="LaButti K."/>
            <person name="Andreopoulos B."/>
            <person name="Lipzen A."/>
            <person name="Chen C."/>
            <person name="Yan M."/>
            <person name="Daum C."/>
            <person name="Ng V."/>
            <person name="Clum A."/>
            <person name="Steindorff A."/>
            <person name="Ohm R.A."/>
            <person name="Martin F."/>
            <person name="Silar P."/>
            <person name="Natvig D.O."/>
            <person name="Lalanne C."/>
            <person name="Gautier V."/>
            <person name="Ament-Velasquez S.L."/>
            <person name="Kruys A."/>
            <person name="Hutchinson M.I."/>
            <person name="Powell A.J."/>
            <person name="Barry K."/>
            <person name="Miller A.N."/>
            <person name="Grigoriev I.V."/>
            <person name="Debuchy R."/>
            <person name="Gladieux P."/>
            <person name="Hiltunen Thoren M."/>
            <person name="Johannesson H."/>
        </authorList>
    </citation>
    <scope>NUCLEOTIDE SEQUENCE</scope>
    <source>
        <strain evidence="2">SMH4131-1</strain>
    </source>
</reference>
<feature type="compositionally biased region" description="Basic and acidic residues" evidence="1">
    <location>
        <begin position="19"/>
        <end position="31"/>
    </location>
</feature>
<reference evidence="2" key="2">
    <citation type="submission" date="2023-06" db="EMBL/GenBank/DDBJ databases">
        <authorList>
            <consortium name="Lawrence Berkeley National Laboratory"/>
            <person name="Haridas S."/>
            <person name="Hensen N."/>
            <person name="Bonometti L."/>
            <person name="Westerberg I."/>
            <person name="Brannstrom I.O."/>
            <person name="Guillou S."/>
            <person name="Cros-Aarteil S."/>
            <person name="Calhoun S."/>
            <person name="Kuo A."/>
            <person name="Mondo S."/>
            <person name="Pangilinan J."/>
            <person name="Riley R."/>
            <person name="Labutti K."/>
            <person name="Andreopoulos B."/>
            <person name="Lipzen A."/>
            <person name="Chen C."/>
            <person name="Yanf M."/>
            <person name="Daum C."/>
            <person name="Ng V."/>
            <person name="Clum A."/>
            <person name="Steindorff A."/>
            <person name="Ohm R."/>
            <person name="Martin F."/>
            <person name="Silar P."/>
            <person name="Natvig D."/>
            <person name="Lalanne C."/>
            <person name="Gautier V."/>
            <person name="Ament-Velasquez S.L."/>
            <person name="Kruys A."/>
            <person name="Hutchinson M.I."/>
            <person name="Powell A.J."/>
            <person name="Barry K."/>
            <person name="Miller A.N."/>
            <person name="Grigoriev I.V."/>
            <person name="Debuchy R."/>
            <person name="Gladieux P."/>
            <person name="Thoren M.H."/>
            <person name="Johannesson H."/>
        </authorList>
    </citation>
    <scope>NUCLEOTIDE SEQUENCE</scope>
    <source>
        <strain evidence="2">SMH4131-1</strain>
    </source>
</reference>
<feature type="region of interest" description="Disordered" evidence="1">
    <location>
        <begin position="1"/>
        <end position="78"/>
    </location>
</feature>
<organism evidence="2 3">
    <name type="scientific">Cercophora scortea</name>
    <dbReference type="NCBI Taxonomy" id="314031"/>
    <lineage>
        <taxon>Eukaryota</taxon>
        <taxon>Fungi</taxon>
        <taxon>Dikarya</taxon>
        <taxon>Ascomycota</taxon>
        <taxon>Pezizomycotina</taxon>
        <taxon>Sordariomycetes</taxon>
        <taxon>Sordariomycetidae</taxon>
        <taxon>Sordariales</taxon>
        <taxon>Lasiosphaeriaceae</taxon>
        <taxon>Cercophora</taxon>
    </lineage>
</organism>
<name>A0AAE0M5L3_9PEZI</name>
<accession>A0AAE0M5L3</accession>
<evidence type="ECO:0000313" key="3">
    <source>
        <dbReference type="Proteomes" id="UP001286456"/>
    </source>
</evidence>
<dbReference type="EMBL" id="JAUEPO010000006">
    <property type="protein sequence ID" value="KAK3319850.1"/>
    <property type="molecule type" value="Genomic_DNA"/>
</dbReference>
<gene>
    <name evidence="2" type="ORF">B0T19DRAFT_467658</name>
</gene>
<sequence>MASSPPSCIGADPHTSPSGEHKKMEKRKREDDEMVGEAFESPTSGDGDENVATNEAGSGHDSRQKRQRGAPAVNEKPLYTPRNPAAMYPWRETTWAWEEYELDCIKTAVDASPLDPLLKAQWQLEVERCISDGYITRGKVEELRQLAQRLGVDLARDSNDDDDDRDFMSFPGVPSASVIPNVPNNTPFSHPFRDMSPDTHMADAESDEAVANYWQGGQDPYERRLEEELRAKRARAAAVRERMLLEWSDEY</sequence>
<comment type="caution">
    <text evidence="2">The sequence shown here is derived from an EMBL/GenBank/DDBJ whole genome shotgun (WGS) entry which is preliminary data.</text>
</comment>
<dbReference type="Proteomes" id="UP001286456">
    <property type="component" value="Unassembled WGS sequence"/>
</dbReference>
<proteinExistence type="predicted"/>
<evidence type="ECO:0000313" key="2">
    <source>
        <dbReference type="EMBL" id="KAK3319850.1"/>
    </source>
</evidence>
<protein>
    <submittedName>
        <fullName evidence="2">Uncharacterized protein</fullName>
    </submittedName>
</protein>
<dbReference type="AlphaFoldDB" id="A0AAE0M5L3"/>
<keyword evidence="3" id="KW-1185">Reference proteome</keyword>